<protein>
    <submittedName>
        <fullName evidence="2">Uncharacterized protein</fullName>
    </submittedName>
</protein>
<feature type="signal peptide" evidence="1">
    <location>
        <begin position="1"/>
        <end position="22"/>
    </location>
</feature>
<dbReference type="EMBL" id="FPAV01000016">
    <property type="protein sequence ID" value="SFU14192.1"/>
    <property type="molecule type" value="Genomic_DNA"/>
</dbReference>
<feature type="chain" id="PRO_5043993463" evidence="1">
    <location>
        <begin position="23"/>
        <end position="56"/>
    </location>
</feature>
<organism evidence="2 5">
    <name type="scientific">Kosakonia radicincitans</name>
    <dbReference type="NCBI Taxonomy" id="283686"/>
    <lineage>
        <taxon>Bacteria</taxon>
        <taxon>Pseudomonadati</taxon>
        <taxon>Pseudomonadota</taxon>
        <taxon>Gammaproteobacteria</taxon>
        <taxon>Enterobacterales</taxon>
        <taxon>Enterobacteriaceae</taxon>
        <taxon>Kosakonia</taxon>
    </lineage>
</organism>
<dbReference type="EMBL" id="FOYJ01000014">
    <property type="protein sequence ID" value="SFR25500.1"/>
    <property type="molecule type" value="Genomic_DNA"/>
</dbReference>
<dbReference type="AlphaFoldDB" id="A0AAX2EYQ1"/>
<evidence type="ECO:0000313" key="3">
    <source>
        <dbReference type="EMBL" id="SFU14192.1"/>
    </source>
</evidence>
<name>A0AAX2EYQ1_9ENTR</name>
<sequence length="56" mass="6058">MKNNIAVIASLISILCAQNAFSKDLCTLIVAAESGKVILQEGQECNKQVTPLQRLK</sequence>
<proteinExistence type="predicted"/>
<accession>A0AAX2EYQ1</accession>
<dbReference type="Proteomes" id="UP000199173">
    <property type="component" value="Unassembled WGS sequence"/>
</dbReference>
<evidence type="ECO:0000313" key="4">
    <source>
        <dbReference type="Proteomes" id="UP000198760"/>
    </source>
</evidence>
<dbReference type="Proteomes" id="UP000198760">
    <property type="component" value="Unassembled WGS sequence"/>
</dbReference>
<comment type="caution">
    <text evidence="2">The sequence shown here is derived from an EMBL/GenBank/DDBJ whole genome shotgun (WGS) entry which is preliminary data.</text>
</comment>
<keyword evidence="1" id="KW-0732">Signal</keyword>
<evidence type="ECO:0000313" key="2">
    <source>
        <dbReference type="EMBL" id="SFR25500.1"/>
    </source>
</evidence>
<evidence type="ECO:0000313" key="5">
    <source>
        <dbReference type="Proteomes" id="UP000199173"/>
    </source>
</evidence>
<evidence type="ECO:0000256" key="1">
    <source>
        <dbReference type="SAM" id="SignalP"/>
    </source>
</evidence>
<reference evidence="4 5" key="1">
    <citation type="submission" date="2016-10" db="EMBL/GenBank/DDBJ databases">
        <authorList>
            <person name="Varghese N."/>
            <person name="Submissions S."/>
        </authorList>
    </citation>
    <scope>NUCLEOTIDE SEQUENCE [LARGE SCALE GENOMIC DNA]</scope>
    <source>
        <strain evidence="3 4">NFIX06</strain>
        <strain evidence="2 5">NFIX08</strain>
    </source>
</reference>
<keyword evidence="4" id="KW-1185">Reference proteome</keyword>
<gene>
    <name evidence="3" type="ORF">SAMN03159428_04615</name>
    <name evidence="2" type="ORF">SAMN03159514_04675</name>
</gene>